<evidence type="ECO:0000313" key="2">
    <source>
        <dbReference type="EMBL" id="KAL3700078.1"/>
    </source>
</evidence>
<dbReference type="Proteomes" id="UP001633002">
    <property type="component" value="Unassembled WGS sequence"/>
</dbReference>
<name>A0ABD3I8Q2_9MARC</name>
<feature type="domain" description="Reverse transcriptase" evidence="1">
    <location>
        <begin position="24"/>
        <end position="157"/>
    </location>
</feature>
<dbReference type="Pfam" id="PF00078">
    <property type="entry name" value="RVT_1"/>
    <property type="match status" value="1"/>
</dbReference>
<organism evidence="2 3">
    <name type="scientific">Riccia sorocarpa</name>
    <dbReference type="NCBI Taxonomy" id="122646"/>
    <lineage>
        <taxon>Eukaryota</taxon>
        <taxon>Viridiplantae</taxon>
        <taxon>Streptophyta</taxon>
        <taxon>Embryophyta</taxon>
        <taxon>Marchantiophyta</taxon>
        <taxon>Marchantiopsida</taxon>
        <taxon>Marchantiidae</taxon>
        <taxon>Marchantiales</taxon>
        <taxon>Ricciaceae</taxon>
        <taxon>Riccia</taxon>
    </lineage>
</organism>
<dbReference type="AlphaFoldDB" id="A0ABD3I8Q2"/>
<dbReference type="InterPro" id="IPR000477">
    <property type="entry name" value="RT_dom"/>
</dbReference>
<dbReference type="PANTHER" id="PTHR31635:SF196">
    <property type="entry name" value="REVERSE TRANSCRIPTASE DOMAIN-CONTAINING PROTEIN-RELATED"/>
    <property type="match status" value="1"/>
</dbReference>
<sequence>MRFSHEFISLIGGLIAQGTAKVHTNGLSTQAFPLERWVRQGCPVSPILSVLSTQPLMRLFRKSERKGELEGLNIPNGRSILHRLFAEDSGVTIKASEDNFKNLTKVIEKFERVSGAQLNLAKSVVIPMALERLPSWLESSGCKILREGEEITYLGVKASLNVEEVTHERDLATKLTKKLSTWANRSLSWTSKVRDAAAGQEAGIQNLVSRRRFITTAHDPQQEVYHKASPAAKLDPGEITTLSKRTINEPPGSTIHEPALIVTSPIHHQFAVLGKNTVPFAEEMEDHNTDTPARHVWVMEVIAASNIKTKYRNHRRPES</sequence>
<dbReference type="EMBL" id="JBJQOH010000001">
    <property type="protein sequence ID" value="KAL3700078.1"/>
    <property type="molecule type" value="Genomic_DNA"/>
</dbReference>
<dbReference type="PANTHER" id="PTHR31635">
    <property type="entry name" value="REVERSE TRANSCRIPTASE DOMAIN-CONTAINING PROTEIN-RELATED"/>
    <property type="match status" value="1"/>
</dbReference>
<gene>
    <name evidence="2" type="ORF">R1sor_018100</name>
</gene>
<proteinExistence type="predicted"/>
<protein>
    <recommendedName>
        <fullName evidence="1">Reverse transcriptase domain-containing protein</fullName>
    </recommendedName>
</protein>
<keyword evidence="3" id="KW-1185">Reference proteome</keyword>
<comment type="caution">
    <text evidence="2">The sequence shown here is derived from an EMBL/GenBank/DDBJ whole genome shotgun (WGS) entry which is preliminary data.</text>
</comment>
<accession>A0ABD3I8Q2</accession>
<evidence type="ECO:0000313" key="3">
    <source>
        <dbReference type="Proteomes" id="UP001633002"/>
    </source>
</evidence>
<evidence type="ECO:0000259" key="1">
    <source>
        <dbReference type="Pfam" id="PF00078"/>
    </source>
</evidence>
<reference evidence="2 3" key="1">
    <citation type="submission" date="2024-09" db="EMBL/GenBank/DDBJ databases">
        <title>Chromosome-scale assembly of Riccia sorocarpa.</title>
        <authorList>
            <person name="Paukszto L."/>
        </authorList>
    </citation>
    <scope>NUCLEOTIDE SEQUENCE [LARGE SCALE GENOMIC DNA]</scope>
    <source>
        <strain evidence="2">LP-2024</strain>
        <tissue evidence="2">Aerial parts of the thallus</tissue>
    </source>
</reference>